<organism evidence="4 5">
    <name type="scientific">Kaistia hirudinis</name>
    <dbReference type="NCBI Taxonomy" id="1293440"/>
    <lineage>
        <taxon>Bacteria</taxon>
        <taxon>Pseudomonadati</taxon>
        <taxon>Pseudomonadota</taxon>
        <taxon>Alphaproteobacteria</taxon>
        <taxon>Hyphomicrobiales</taxon>
        <taxon>Kaistiaceae</taxon>
        <taxon>Kaistia</taxon>
    </lineage>
</organism>
<dbReference type="EMBL" id="JACIDS010000001">
    <property type="protein sequence ID" value="MBB3929398.1"/>
    <property type="molecule type" value="Genomic_DNA"/>
</dbReference>
<comment type="caution">
    <text evidence="4">The sequence shown here is derived from an EMBL/GenBank/DDBJ whole genome shotgun (WGS) entry which is preliminary data.</text>
</comment>
<reference evidence="4 5" key="1">
    <citation type="submission" date="2020-08" db="EMBL/GenBank/DDBJ databases">
        <title>Genomic Encyclopedia of Type Strains, Phase IV (KMG-IV): sequencing the most valuable type-strain genomes for metagenomic binning, comparative biology and taxonomic classification.</title>
        <authorList>
            <person name="Goeker M."/>
        </authorList>
    </citation>
    <scope>NUCLEOTIDE SEQUENCE [LARGE SCALE GENOMIC DNA]</scope>
    <source>
        <strain evidence="4 5">DSM 25966</strain>
    </source>
</reference>
<accession>A0A840AJ06</accession>
<protein>
    <recommendedName>
        <fullName evidence="2">FAD assembly factor SdhE</fullName>
    </recommendedName>
</protein>
<sequence>MNGSSAKGSETPGAGLDVRRRRTHFRAWHRGMRETDLILGRFADAEIANLTDDEMDAFEALLDELDRDILAWLTGEASVPEEVATPLFLKLAAFTGATLR</sequence>
<comment type="similarity">
    <text evidence="1">Belongs to the SdhE FAD assembly factor family.</text>
</comment>
<dbReference type="Proteomes" id="UP000553963">
    <property type="component" value="Unassembled WGS sequence"/>
</dbReference>
<dbReference type="PANTHER" id="PTHR12469">
    <property type="entry name" value="PROTEIN EMI5 HOMOLOG, MITOCHONDRIAL"/>
    <property type="match status" value="1"/>
</dbReference>
<keyword evidence="3" id="KW-0143">Chaperone</keyword>
<dbReference type="Pfam" id="PF03937">
    <property type="entry name" value="Sdh5"/>
    <property type="match status" value="1"/>
</dbReference>
<dbReference type="GO" id="GO:0006099">
    <property type="term" value="P:tricarboxylic acid cycle"/>
    <property type="evidence" value="ECO:0007669"/>
    <property type="project" value="TreeGrafter"/>
</dbReference>
<dbReference type="RefSeq" id="WP_183397061.1">
    <property type="nucleotide sequence ID" value="NZ_JACIDS010000001.1"/>
</dbReference>
<dbReference type="InterPro" id="IPR036714">
    <property type="entry name" value="SDH_sf"/>
</dbReference>
<gene>
    <name evidence="4" type="ORF">GGR25_000417</name>
</gene>
<dbReference type="Gene3D" id="1.10.150.250">
    <property type="entry name" value="Flavinator of succinate dehydrogenase"/>
    <property type="match status" value="1"/>
</dbReference>
<evidence type="ECO:0000256" key="2">
    <source>
        <dbReference type="ARBA" id="ARBA00019418"/>
    </source>
</evidence>
<name>A0A840AJ06_9HYPH</name>
<evidence type="ECO:0000256" key="1">
    <source>
        <dbReference type="ARBA" id="ARBA00008571"/>
    </source>
</evidence>
<dbReference type="InterPro" id="IPR005631">
    <property type="entry name" value="SDH"/>
</dbReference>
<proteinExistence type="inferred from homology"/>
<evidence type="ECO:0000313" key="4">
    <source>
        <dbReference type="EMBL" id="MBB3929398.1"/>
    </source>
</evidence>
<dbReference type="PANTHER" id="PTHR12469:SF2">
    <property type="entry name" value="SUCCINATE DEHYDROGENASE ASSEMBLY FACTOR 2, MITOCHONDRIAL"/>
    <property type="match status" value="1"/>
</dbReference>
<evidence type="ECO:0000256" key="3">
    <source>
        <dbReference type="ARBA" id="ARBA00023186"/>
    </source>
</evidence>
<dbReference type="AlphaFoldDB" id="A0A840AJ06"/>
<keyword evidence="5" id="KW-1185">Reference proteome</keyword>
<evidence type="ECO:0000313" key="5">
    <source>
        <dbReference type="Proteomes" id="UP000553963"/>
    </source>
</evidence>
<dbReference type="SUPFAM" id="SSF109910">
    <property type="entry name" value="YgfY-like"/>
    <property type="match status" value="1"/>
</dbReference>